<feature type="signal peptide" evidence="3">
    <location>
        <begin position="1"/>
        <end position="25"/>
    </location>
</feature>
<protein>
    <submittedName>
        <fullName evidence="4">Poly(Hydroxyalkanoate) depolymerase family esterase</fullName>
    </submittedName>
</protein>
<evidence type="ECO:0000313" key="5">
    <source>
        <dbReference type="Proteomes" id="UP000548476"/>
    </source>
</evidence>
<dbReference type="PANTHER" id="PTHR43037:SF1">
    <property type="entry name" value="BLL1128 PROTEIN"/>
    <property type="match status" value="1"/>
</dbReference>
<gene>
    <name evidence="4" type="ORF">HNR73_006656</name>
</gene>
<dbReference type="InterPro" id="IPR010126">
    <property type="entry name" value="Esterase_phb"/>
</dbReference>
<dbReference type="Gene3D" id="3.40.50.1820">
    <property type="entry name" value="alpha/beta hydrolase"/>
    <property type="match status" value="1"/>
</dbReference>
<evidence type="ECO:0000313" key="4">
    <source>
        <dbReference type="EMBL" id="MBB6038770.1"/>
    </source>
</evidence>
<dbReference type="Proteomes" id="UP000548476">
    <property type="component" value="Unassembled WGS sequence"/>
</dbReference>
<dbReference type="EMBL" id="JACHGT010000018">
    <property type="protein sequence ID" value="MBB6038770.1"/>
    <property type="molecule type" value="Genomic_DNA"/>
</dbReference>
<evidence type="ECO:0000256" key="2">
    <source>
        <dbReference type="ARBA" id="ARBA00022801"/>
    </source>
</evidence>
<dbReference type="PANTHER" id="PTHR43037">
    <property type="entry name" value="UNNAMED PRODUCT-RELATED"/>
    <property type="match status" value="1"/>
</dbReference>
<proteinExistence type="predicted"/>
<dbReference type="AlphaFoldDB" id="A0A841G3T1"/>
<keyword evidence="2" id="KW-0378">Hydrolase</keyword>
<dbReference type="NCBIfam" id="TIGR01840">
    <property type="entry name" value="esterase_phb"/>
    <property type="match status" value="1"/>
</dbReference>
<feature type="chain" id="PRO_5032783254" evidence="3">
    <location>
        <begin position="26"/>
        <end position="320"/>
    </location>
</feature>
<sequence>MIKRLLTFAAALATLLTTVAAPAQAAEGRYFYGAYANLAGIRDYHGYVPSTYRPGTPMPLLVALHGCTENSFGFDLLTGFSALAEQRGFIVVFPDQSTLANPAQCWNWTLPTNRHRGLGEPSIIAGITRKVRSQYTVDTARTYVTGISAGAVMSGIMGATYPDVYAAVAMGAGCEYQCDVLGGTDPDAQGLAAYREMGSRARPVPVLVFQGTADPVVPPSTAGRVIAQWAQTDDLAVDGRDDGDVDDVAESVAHRTAPGGRTYTHSVYGGPGTGSMLELYMIDGAGHSYPGGCSCSLYGDPAGPDASGITWDFFLAHPRG</sequence>
<evidence type="ECO:0000256" key="3">
    <source>
        <dbReference type="SAM" id="SignalP"/>
    </source>
</evidence>
<dbReference type="InterPro" id="IPR029058">
    <property type="entry name" value="AB_hydrolase_fold"/>
</dbReference>
<keyword evidence="1 3" id="KW-0732">Signal</keyword>
<comment type="caution">
    <text evidence="4">The sequence shown here is derived from an EMBL/GenBank/DDBJ whole genome shotgun (WGS) entry which is preliminary data.</text>
</comment>
<evidence type="ECO:0000256" key="1">
    <source>
        <dbReference type="ARBA" id="ARBA00022729"/>
    </source>
</evidence>
<dbReference type="GO" id="GO:0005576">
    <property type="term" value="C:extracellular region"/>
    <property type="evidence" value="ECO:0007669"/>
    <property type="project" value="InterPro"/>
</dbReference>
<name>A0A841G3T1_9ACTN</name>
<dbReference type="GO" id="GO:0016787">
    <property type="term" value="F:hydrolase activity"/>
    <property type="evidence" value="ECO:0007669"/>
    <property type="project" value="UniProtKB-KW"/>
</dbReference>
<dbReference type="Pfam" id="PF10503">
    <property type="entry name" value="Esterase_PHB"/>
    <property type="match status" value="1"/>
</dbReference>
<reference evidence="4 5" key="1">
    <citation type="submission" date="2020-08" db="EMBL/GenBank/DDBJ databases">
        <title>Genomic Encyclopedia of Type Strains, Phase IV (KMG-IV): sequencing the most valuable type-strain genomes for metagenomic binning, comparative biology and taxonomic classification.</title>
        <authorList>
            <person name="Goeker M."/>
        </authorList>
    </citation>
    <scope>NUCLEOTIDE SEQUENCE [LARGE SCALE GENOMIC DNA]</scope>
    <source>
        <strain evidence="4 5">YIM 65646</strain>
    </source>
</reference>
<accession>A0A841G3T1</accession>
<dbReference type="InterPro" id="IPR050955">
    <property type="entry name" value="Plant_Biomass_Hydrol_Est"/>
</dbReference>
<organism evidence="4 5">
    <name type="scientific">Phytomonospora endophytica</name>
    <dbReference type="NCBI Taxonomy" id="714109"/>
    <lineage>
        <taxon>Bacteria</taxon>
        <taxon>Bacillati</taxon>
        <taxon>Actinomycetota</taxon>
        <taxon>Actinomycetes</taxon>
        <taxon>Micromonosporales</taxon>
        <taxon>Micromonosporaceae</taxon>
        <taxon>Phytomonospora</taxon>
    </lineage>
</organism>
<keyword evidence="5" id="KW-1185">Reference proteome</keyword>
<dbReference type="RefSeq" id="WP_184791565.1">
    <property type="nucleotide sequence ID" value="NZ_BONT01000060.1"/>
</dbReference>
<dbReference type="SUPFAM" id="SSF53474">
    <property type="entry name" value="alpha/beta-Hydrolases"/>
    <property type="match status" value="1"/>
</dbReference>